<reference evidence="2" key="1">
    <citation type="submission" date="2016-01" db="EMBL/GenBank/DDBJ databases">
        <authorList>
            <person name="Mitreva M."/>
            <person name="Pepin K.H."/>
            <person name="Mihindukulasuriya K.A."/>
            <person name="Fulton R."/>
            <person name="Fronick C."/>
            <person name="O'Laughlin M."/>
            <person name="Miner T."/>
            <person name="Herter B."/>
            <person name="Rosa B.A."/>
            <person name="Cordes M."/>
            <person name="Tomlinson C."/>
            <person name="Wollam A."/>
            <person name="Palsikar V.B."/>
            <person name="Mardis E.R."/>
            <person name="Wilson R.K."/>
        </authorList>
    </citation>
    <scope>NUCLEOTIDE SEQUENCE [LARGE SCALE GENOMIC DNA]</scope>
    <source>
        <strain evidence="2">MJR7716</strain>
    </source>
</reference>
<protein>
    <submittedName>
        <fullName evidence="1">Uncharacterized protein</fullName>
    </submittedName>
</protein>
<keyword evidence="2" id="KW-1185">Reference proteome</keyword>
<dbReference type="RefSeq" id="WP_060940468.1">
    <property type="nucleotide sequence ID" value="NZ_KQ957219.1"/>
</dbReference>
<sequence>MKRLCFVLIIFCLLGLESKAQKILTNSVTHTPVGGALVMDSEGHLLGITKEDGLLTDEMLSVGKIDVVHSAFEPVEFQVNGGAEENLEMTPIVSSVSVRGKDRSKADYVKLRGWQRNYQFENKNLTFITEGVVEYFIPINGKGKIKYRTEGLRQLMAKGMSKSYDVTKVNLFERQPLVAKDKKVVSKTADATVWKIMKAGQPFGIQYDMPGGNHSLIEIPDAIAGDTVKFKFFVVKFKFNYISVGQMFTPYREDGKYTIGDLSLSHTFYSVNSSVKKKEVVYNYVEDFYTVEAEYLTKDEAKRQMKIKNSKEAVELLPNVPALSKALMRAKHDFVPSK</sequence>
<evidence type="ECO:0000313" key="2">
    <source>
        <dbReference type="Proteomes" id="UP000070533"/>
    </source>
</evidence>
<gene>
    <name evidence="1" type="ORF">HMPREF3226_00994</name>
</gene>
<dbReference type="Proteomes" id="UP000070533">
    <property type="component" value="Unassembled WGS sequence"/>
</dbReference>
<dbReference type="AlphaFoldDB" id="A0A133QCW7"/>
<dbReference type="OrthoDB" id="1078909at2"/>
<dbReference type="PATRIC" id="fig|28128.5.peg.1002"/>
<dbReference type="EMBL" id="LRQG01000061">
    <property type="protein sequence ID" value="KXA40734.1"/>
    <property type="molecule type" value="Genomic_DNA"/>
</dbReference>
<proteinExistence type="predicted"/>
<name>A0A133QCW7_9BACT</name>
<evidence type="ECO:0000313" key="1">
    <source>
        <dbReference type="EMBL" id="KXA40734.1"/>
    </source>
</evidence>
<comment type="caution">
    <text evidence="1">The sequence shown here is derived from an EMBL/GenBank/DDBJ whole genome shotgun (WGS) entry which is preliminary data.</text>
</comment>
<organism evidence="1 2">
    <name type="scientific">Prevotella corporis</name>
    <dbReference type="NCBI Taxonomy" id="28128"/>
    <lineage>
        <taxon>Bacteria</taxon>
        <taxon>Pseudomonadati</taxon>
        <taxon>Bacteroidota</taxon>
        <taxon>Bacteroidia</taxon>
        <taxon>Bacteroidales</taxon>
        <taxon>Prevotellaceae</taxon>
        <taxon>Prevotella</taxon>
    </lineage>
</organism>
<accession>A0A133QCW7</accession>